<dbReference type="AlphaFoldDB" id="A0A1V0UU71"/>
<dbReference type="GO" id="GO:0010468">
    <property type="term" value="P:regulation of gene expression"/>
    <property type="evidence" value="ECO:0007669"/>
    <property type="project" value="InterPro"/>
</dbReference>
<dbReference type="RefSeq" id="WP_024095449.1">
    <property type="nucleotide sequence ID" value="NZ_CP019794.1"/>
</dbReference>
<dbReference type="EMBL" id="CP020557">
    <property type="protein sequence ID" value="ARF68540.1"/>
    <property type="molecule type" value="Genomic_DNA"/>
</dbReference>
<gene>
    <name evidence="1" type="ORF">B7C51_13070</name>
</gene>
<evidence type="ECO:0000313" key="1">
    <source>
        <dbReference type="EMBL" id="ARF68540.1"/>
    </source>
</evidence>
<protein>
    <submittedName>
        <fullName evidence="1">Uncharacterized protein</fullName>
    </submittedName>
</protein>
<name>A0A1V0UU71_9BACL</name>
<dbReference type="GeneID" id="64217088"/>
<dbReference type="Pfam" id="PF10955">
    <property type="entry name" value="Fin"/>
    <property type="match status" value="1"/>
</dbReference>
<proteinExistence type="predicted"/>
<accession>A0A1V0UU71</accession>
<evidence type="ECO:0000313" key="2">
    <source>
        <dbReference type="Proteomes" id="UP000192727"/>
    </source>
</evidence>
<reference evidence="1 2" key="1">
    <citation type="submission" date="2017-03" db="EMBL/GenBank/DDBJ databases">
        <title>Paenibacillus larvae genome sequencing.</title>
        <authorList>
            <person name="Dingman D.W."/>
        </authorList>
    </citation>
    <scope>NUCLEOTIDE SEQUENCE [LARGE SCALE GENOMIC DNA]</scope>
    <source>
        <strain evidence="1 2">SAG 10367</strain>
    </source>
</reference>
<dbReference type="InterPro" id="IPR020115">
    <property type="entry name" value="Fin"/>
</dbReference>
<sequence>MTVKYICRHCRTLQGELNGDELSEFQLGFHFLTPEERRDIIAYNADGETTVHVICEYCREALEYHPELALLPNPLQ</sequence>
<organism evidence="1 2">
    <name type="scientific">Paenibacillus larvae subsp. pulvifaciens</name>
    <dbReference type="NCBI Taxonomy" id="1477"/>
    <lineage>
        <taxon>Bacteria</taxon>
        <taxon>Bacillati</taxon>
        <taxon>Bacillota</taxon>
        <taxon>Bacilli</taxon>
        <taxon>Bacillales</taxon>
        <taxon>Paenibacillaceae</taxon>
        <taxon>Paenibacillus</taxon>
    </lineage>
</organism>
<dbReference type="Proteomes" id="UP000192727">
    <property type="component" value="Chromosome"/>
</dbReference>